<evidence type="ECO:0000256" key="1">
    <source>
        <dbReference type="ARBA" id="ARBA00022723"/>
    </source>
</evidence>
<feature type="domain" description="GRF-type" evidence="5">
    <location>
        <begin position="11"/>
        <end position="50"/>
    </location>
</feature>
<dbReference type="InterPro" id="IPR010666">
    <property type="entry name" value="Znf_GRF"/>
</dbReference>
<evidence type="ECO:0000259" key="5">
    <source>
        <dbReference type="PROSITE" id="PS51999"/>
    </source>
</evidence>
<keyword evidence="1" id="KW-0479">Metal-binding</keyword>
<comment type="caution">
    <text evidence="6">The sequence shown here is derived from an EMBL/GenBank/DDBJ whole genome shotgun (WGS) entry which is preliminary data.</text>
</comment>
<evidence type="ECO:0000256" key="4">
    <source>
        <dbReference type="PROSITE-ProRule" id="PRU01343"/>
    </source>
</evidence>
<keyword evidence="7" id="KW-1185">Reference proteome</keyword>
<name>A0ABU6X609_9FABA</name>
<dbReference type="Proteomes" id="UP001341840">
    <property type="component" value="Unassembled WGS sequence"/>
</dbReference>
<dbReference type="PROSITE" id="PS51999">
    <property type="entry name" value="ZF_GRF"/>
    <property type="match status" value="1"/>
</dbReference>
<keyword evidence="2 4" id="KW-0863">Zinc-finger</keyword>
<evidence type="ECO:0000313" key="7">
    <source>
        <dbReference type="Proteomes" id="UP001341840"/>
    </source>
</evidence>
<evidence type="ECO:0000256" key="3">
    <source>
        <dbReference type="ARBA" id="ARBA00022833"/>
    </source>
</evidence>
<organism evidence="6 7">
    <name type="scientific">Stylosanthes scabra</name>
    <dbReference type="NCBI Taxonomy" id="79078"/>
    <lineage>
        <taxon>Eukaryota</taxon>
        <taxon>Viridiplantae</taxon>
        <taxon>Streptophyta</taxon>
        <taxon>Embryophyta</taxon>
        <taxon>Tracheophyta</taxon>
        <taxon>Spermatophyta</taxon>
        <taxon>Magnoliopsida</taxon>
        <taxon>eudicotyledons</taxon>
        <taxon>Gunneridae</taxon>
        <taxon>Pentapetalae</taxon>
        <taxon>rosids</taxon>
        <taxon>fabids</taxon>
        <taxon>Fabales</taxon>
        <taxon>Fabaceae</taxon>
        <taxon>Papilionoideae</taxon>
        <taxon>50 kb inversion clade</taxon>
        <taxon>dalbergioids sensu lato</taxon>
        <taxon>Dalbergieae</taxon>
        <taxon>Pterocarpus clade</taxon>
        <taxon>Stylosanthes</taxon>
    </lineage>
</organism>
<gene>
    <name evidence="6" type="ORF">PIB30_020512</name>
</gene>
<keyword evidence="3" id="KW-0862">Zinc</keyword>
<sequence length="122" mass="14400">MASTQRRVVVCHHGERAVLRISGTKENPGRRFWGSCIMRHCDFFEWADQQLPDEDIDSVQIRKLPEEEVAKLKPKKVPEEDVEKVRLRKKVLCLKSKMKVAEWRVKIVALIGMTRWLWLFSI</sequence>
<dbReference type="Pfam" id="PF06839">
    <property type="entry name" value="Zn_ribbon_GRF"/>
    <property type="match status" value="1"/>
</dbReference>
<proteinExistence type="predicted"/>
<dbReference type="PANTHER" id="PTHR33248">
    <property type="entry name" value="ZINC ION-BINDING PROTEIN"/>
    <property type="match status" value="1"/>
</dbReference>
<evidence type="ECO:0000313" key="6">
    <source>
        <dbReference type="EMBL" id="MED6193545.1"/>
    </source>
</evidence>
<reference evidence="6 7" key="1">
    <citation type="journal article" date="2023" name="Plants (Basel)">
        <title>Bridging the Gap: Combining Genomics and Transcriptomics Approaches to Understand Stylosanthes scabra, an Orphan Legume from the Brazilian Caatinga.</title>
        <authorList>
            <person name="Ferreira-Neto J.R.C."/>
            <person name="da Silva M.D."/>
            <person name="Binneck E."/>
            <person name="de Melo N.F."/>
            <person name="da Silva R.H."/>
            <person name="de Melo A.L.T.M."/>
            <person name="Pandolfi V."/>
            <person name="Bustamante F.O."/>
            <person name="Brasileiro-Vidal A.C."/>
            <person name="Benko-Iseppon A.M."/>
        </authorList>
    </citation>
    <scope>NUCLEOTIDE SEQUENCE [LARGE SCALE GENOMIC DNA]</scope>
    <source>
        <tissue evidence="6">Leaves</tissue>
    </source>
</reference>
<protein>
    <recommendedName>
        <fullName evidence="5">GRF-type domain-containing protein</fullName>
    </recommendedName>
</protein>
<evidence type="ECO:0000256" key="2">
    <source>
        <dbReference type="ARBA" id="ARBA00022771"/>
    </source>
</evidence>
<accession>A0ABU6X609</accession>
<dbReference type="EMBL" id="JASCZI010211514">
    <property type="protein sequence ID" value="MED6193545.1"/>
    <property type="molecule type" value="Genomic_DNA"/>
</dbReference>